<keyword evidence="2" id="KW-1185">Reference proteome</keyword>
<name>A0AAV4BLD8_9GAST</name>
<reference evidence="1 2" key="1">
    <citation type="journal article" date="2021" name="Elife">
        <title>Chloroplast acquisition without the gene transfer in kleptoplastic sea slugs, Plakobranchus ocellatus.</title>
        <authorList>
            <person name="Maeda T."/>
            <person name="Takahashi S."/>
            <person name="Yoshida T."/>
            <person name="Shimamura S."/>
            <person name="Takaki Y."/>
            <person name="Nagai Y."/>
            <person name="Toyoda A."/>
            <person name="Suzuki Y."/>
            <person name="Arimoto A."/>
            <person name="Ishii H."/>
            <person name="Satoh N."/>
            <person name="Nishiyama T."/>
            <person name="Hasebe M."/>
            <person name="Maruyama T."/>
            <person name="Minagawa J."/>
            <person name="Obokata J."/>
            <person name="Shigenobu S."/>
        </authorList>
    </citation>
    <scope>NUCLEOTIDE SEQUENCE [LARGE SCALE GENOMIC DNA]</scope>
</reference>
<organism evidence="1 2">
    <name type="scientific">Plakobranchus ocellatus</name>
    <dbReference type="NCBI Taxonomy" id="259542"/>
    <lineage>
        <taxon>Eukaryota</taxon>
        <taxon>Metazoa</taxon>
        <taxon>Spiralia</taxon>
        <taxon>Lophotrochozoa</taxon>
        <taxon>Mollusca</taxon>
        <taxon>Gastropoda</taxon>
        <taxon>Heterobranchia</taxon>
        <taxon>Euthyneura</taxon>
        <taxon>Panpulmonata</taxon>
        <taxon>Sacoglossa</taxon>
        <taxon>Placobranchoidea</taxon>
        <taxon>Plakobranchidae</taxon>
        <taxon>Plakobranchus</taxon>
    </lineage>
</organism>
<sequence>MFYYPDSAAGKSQVQTSSEVTSKKLWVFTSDQVSREAESPAILGLRKYPDREALRPGLLVNGKVILPGSGNALFINWSSYRDYYGMIF</sequence>
<dbReference type="EMBL" id="BLXT01005154">
    <property type="protein sequence ID" value="GFO20255.1"/>
    <property type="molecule type" value="Genomic_DNA"/>
</dbReference>
<evidence type="ECO:0000313" key="2">
    <source>
        <dbReference type="Proteomes" id="UP000735302"/>
    </source>
</evidence>
<accession>A0AAV4BLD8</accession>
<comment type="caution">
    <text evidence="1">The sequence shown here is derived from an EMBL/GenBank/DDBJ whole genome shotgun (WGS) entry which is preliminary data.</text>
</comment>
<protein>
    <submittedName>
        <fullName evidence="1">Uncharacterized protein</fullName>
    </submittedName>
</protein>
<gene>
    <name evidence="1" type="ORF">PoB_004676000</name>
</gene>
<dbReference type="Proteomes" id="UP000735302">
    <property type="component" value="Unassembled WGS sequence"/>
</dbReference>
<proteinExistence type="predicted"/>
<dbReference type="AlphaFoldDB" id="A0AAV4BLD8"/>
<evidence type="ECO:0000313" key="1">
    <source>
        <dbReference type="EMBL" id="GFO20255.1"/>
    </source>
</evidence>